<keyword evidence="1" id="KW-0812">Transmembrane</keyword>
<accession>A0ABS9I793</accession>
<evidence type="ECO:0000313" key="2">
    <source>
        <dbReference type="EMBL" id="MCF7543615.1"/>
    </source>
</evidence>
<name>A0ABS9I793_9PSED</name>
<keyword evidence="1" id="KW-1133">Transmembrane helix</keyword>
<reference evidence="2" key="1">
    <citation type="submission" date="2022-01" db="EMBL/GenBank/DDBJ databases">
        <title>Pseudomonas sp. nov. isolated from Antarctic regolith.</title>
        <authorList>
            <person name="Novakova D."/>
            <person name="Sedlar K."/>
        </authorList>
    </citation>
    <scope>NUCLEOTIDE SEQUENCE</scope>
    <source>
        <strain evidence="2">P2647</strain>
    </source>
</reference>
<evidence type="ECO:0000313" key="3">
    <source>
        <dbReference type="Proteomes" id="UP001162905"/>
    </source>
</evidence>
<gene>
    <name evidence="2" type="ORF">L4G47_15515</name>
</gene>
<feature type="transmembrane region" description="Helical" evidence="1">
    <location>
        <begin position="355"/>
        <end position="379"/>
    </location>
</feature>
<keyword evidence="3" id="KW-1185">Reference proteome</keyword>
<dbReference type="Proteomes" id="UP001162905">
    <property type="component" value="Unassembled WGS sequence"/>
</dbReference>
<dbReference type="RefSeq" id="WP_237253083.1">
    <property type="nucleotide sequence ID" value="NZ_JAKJXE010000009.1"/>
</dbReference>
<evidence type="ECO:0000256" key="1">
    <source>
        <dbReference type="SAM" id="Phobius"/>
    </source>
</evidence>
<organism evidence="2 3">
    <name type="scientific">Pseudomonas petrae</name>
    <dbReference type="NCBI Taxonomy" id="2912190"/>
    <lineage>
        <taxon>Bacteria</taxon>
        <taxon>Pseudomonadati</taxon>
        <taxon>Pseudomonadota</taxon>
        <taxon>Gammaproteobacteria</taxon>
        <taxon>Pseudomonadales</taxon>
        <taxon>Pseudomonadaceae</taxon>
        <taxon>Pseudomonas</taxon>
    </lineage>
</organism>
<comment type="caution">
    <text evidence="2">The sequence shown here is derived from an EMBL/GenBank/DDBJ whole genome shotgun (WGS) entry which is preliminary data.</text>
</comment>
<keyword evidence="1" id="KW-0472">Membrane</keyword>
<proteinExistence type="predicted"/>
<dbReference type="EMBL" id="JAKJXH010000015">
    <property type="protein sequence ID" value="MCF7543615.1"/>
    <property type="molecule type" value="Genomic_DNA"/>
</dbReference>
<feature type="transmembrane region" description="Helical" evidence="1">
    <location>
        <begin position="423"/>
        <end position="441"/>
    </location>
</feature>
<evidence type="ECO:0008006" key="4">
    <source>
        <dbReference type="Google" id="ProtNLM"/>
    </source>
</evidence>
<feature type="transmembrane region" description="Helical" evidence="1">
    <location>
        <begin position="330"/>
        <end position="348"/>
    </location>
</feature>
<protein>
    <recommendedName>
        <fullName evidence="4">Transmembrane protein</fullName>
    </recommendedName>
</protein>
<sequence>MSHLSLASLLNELARAQRALISEGEFSLSVSSLRAPATLRVIDTASTAGWDFSIHDMQGNEYYREEILDDCAPFRVELEKPRHLTVKGGTVLFLVTEVGFSTYLQKGHPAIQWRLLGLTKPFCSRLRSYSSWHETLECTDVPPTKPPRLLVKESASVSSVPEDTRHWLLADGQSLDYADPLNVIWAMHSFDALCRCVANEIDGTGSTLTFKGPPKLNLKLDTDLQLSASCVALQEFLSLQEAAAWVYENAREAEVKHILLSAEIARSGRANGHVIVYFKEHLASALECAKIAYQMSVSEVTKDMLKALADLRKAVTEETSKATDVTRQSVAAIATSLTIGIGLIAARVNVQVNAYLVSAVMLVAVAYTGISVFSGWTFISIQKKLREEWQPKLYRYLSTEEFSKMVAAPISQAENVFFNVAKFGFSALAVVALGVVLIVFLHTNQPSATLIPSAAVICENPTRPDISLPQSLSRPIQSNHQQ</sequence>